<dbReference type="RefSeq" id="WP_130895200.1">
    <property type="nucleotide sequence ID" value="NZ_CP049835.1"/>
</dbReference>
<organism evidence="2 3">
    <name type="scientific">Aquirufa antheringensis</name>
    <dbReference type="NCBI Taxonomy" id="2516559"/>
    <lineage>
        <taxon>Bacteria</taxon>
        <taxon>Pseudomonadati</taxon>
        <taxon>Bacteroidota</taxon>
        <taxon>Cytophagia</taxon>
        <taxon>Cytophagales</taxon>
        <taxon>Flectobacillaceae</taxon>
        <taxon>Aquirufa</taxon>
    </lineage>
</organism>
<name>A0A4Q9BEW9_9BACT</name>
<dbReference type="EMBL" id="SEWY01000002">
    <property type="protein sequence ID" value="TBH74567.1"/>
    <property type="molecule type" value="Genomic_DNA"/>
</dbReference>
<evidence type="ECO:0000313" key="3">
    <source>
        <dbReference type="Proteomes" id="UP000293583"/>
    </source>
</evidence>
<keyword evidence="1" id="KW-0472">Membrane</keyword>
<proteinExistence type="predicted"/>
<sequence length="157" mass="17681">MSDVPVPPRRAPRKKLKMPLFGGMGGGGSANKDDFFGKNFGSILIAMTGMAFAAQIFLPNIWSQKVYNDADEITEMTWNGTIRKKYTDAKYKSEIHYYLVIKGEKGKKQVIDLVDADPVFFDQIAVPQRVTKAANSLDVRVQRFSKPDTTLRIKFLD</sequence>
<gene>
    <name evidence="2" type="ORF">EWU20_05335</name>
</gene>
<dbReference type="AlphaFoldDB" id="A0A4Q9BEW9"/>
<keyword evidence="3" id="KW-1185">Reference proteome</keyword>
<keyword evidence="1" id="KW-1133">Transmembrane helix</keyword>
<accession>A0A4Q9BEW9</accession>
<dbReference type="Proteomes" id="UP000293583">
    <property type="component" value="Unassembled WGS sequence"/>
</dbReference>
<feature type="transmembrane region" description="Helical" evidence="1">
    <location>
        <begin position="40"/>
        <end position="58"/>
    </location>
</feature>
<protein>
    <submittedName>
        <fullName evidence="2">Uncharacterized protein</fullName>
    </submittedName>
</protein>
<evidence type="ECO:0000313" key="2">
    <source>
        <dbReference type="EMBL" id="TBH74567.1"/>
    </source>
</evidence>
<evidence type="ECO:0000256" key="1">
    <source>
        <dbReference type="SAM" id="Phobius"/>
    </source>
</evidence>
<reference evidence="2 3" key="1">
    <citation type="submission" date="2019-02" db="EMBL/GenBank/DDBJ databases">
        <title>Genome of a new Bacteroidetes strain.</title>
        <authorList>
            <person name="Pitt A."/>
        </authorList>
    </citation>
    <scope>NUCLEOTIDE SEQUENCE [LARGE SCALE GENOMIC DNA]</scope>
    <source>
        <strain evidence="2 3">103A-SOEBACH</strain>
    </source>
</reference>
<dbReference type="OrthoDB" id="960535at2"/>
<keyword evidence="1" id="KW-0812">Transmembrane</keyword>
<comment type="caution">
    <text evidence="2">The sequence shown here is derived from an EMBL/GenBank/DDBJ whole genome shotgun (WGS) entry which is preliminary data.</text>
</comment>